<name>A0A6A6U1Q8_9PEZI</name>
<evidence type="ECO:0000313" key="4">
    <source>
        <dbReference type="Proteomes" id="UP000799302"/>
    </source>
</evidence>
<sequence>MSQEVADLRSRQIDTEQLLSNSSANARSAISQLATEQDETRKLKITVKGAEAGRDALRETIKQMKAEKASYAQINEEQRDQILAFESTKSQLEEKIHQEQDKQTRLDCWLRAYNQVANPLQQGQKDEITQLEARLKAVTELESSARTGVSELEAKITDMQNKQSQSNHNSNQALGKVCDERDGLQETLAEVESKCGILESEKETWMAKTDDLLNKLEQSKGEVESLRQQNGDLETRAIDSEEEVKTLTANFSQQTSLLSNANANAKSAISKLEAEQNEHRRIQIVLTGTEKGRDALRKSLTEAKSTINDLNTKLDEINRLKNEESAKTHAVTTKLESTEQRYTNLQTQHSGLRSTSSKRMSGLEDAIVQAEGEQSQLDRAWQSRYDNFEKESKQKVDDWQKTNADNHANEIDTLNSKLATAKEDGDKSTKETADLTGGIEELSKEIAELNGKVVAGTRHINAYKDDVEVLEKKLTEQAELIED</sequence>
<keyword evidence="1" id="KW-0175">Coiled coil</keyword>
<keyword evidence="4" id="KW-1185">Reference proteome</keyword>
<feature type="region of interest" description="Disordered" evidence="2">
    <location>
        <begin position="16"/>
        <end position="35"/>
    </location>
</feature>
<feature type="coiled-coil region" evidence="1">
    <location>
        <begin position="47"/>
        <end position="327"/>
    </location>
</feature>
<evidence type="ECO:0000313" key="3">
    <source>
        <dbReference type="EMBL" id="KAF2665850.1"/>
    </source>
</evidence>
<evidence type="ECO:0000256" key="1">
    <source>
        <dbReference type="SAM" id="Coils"/>
    </source>
</evidence>
<dbReference type="AlphaFoldDB" id="A0A6A6U1Q8"/>
<evidence type="ECO:0000256" key="2">
    <source>
        <dbReference type="SAM" id="MobiDB-lite"/>
    </source>
</evidence>
<dbReference type="SUPFAM" id="SSF57997">
    <property type="entry name" value="Tropomyosin"/>
    <property type="match status" value="1"/>
</dbReference>
<gene>
    <name evidence="3" type="ORF">BT63DRAFT_443158</name>
</gene>
<dbReference type="Proteomes" id="UP000799302">
    <property type="component" value="Unassembled WGS sequence"/>
</dbReference>
<organism evidence="3 4">
    <name type="scientific">Microthyrium microscopicum</name>
    <dbReference type="NCBI Taxonomy" id="703497"/>
    <lineage>
        <taxon>Eukaryota</taxon>
        <taxon>Fungi</taxon>
        <taxon>Dikarya</taxon>
        <taxon>Ascomycota</taxon>
        <taxon>Pezizomycotina</taxon>
        <taxon>Dothideomycetes</taxon>
        <taxon>Dothideomycetes incertae sedis</taxon>
        <taxon>Microthyriales</taxon>
        <taxon>Microthyriaceae</taxon>
        <taxon>Microthyrium</taxon>
    </lineage>
</organism>
<dbReference type="EMBL" id="MU004240">
    <property type="protein sequence ID" value="KAF2665850.1"/>
    <property type="molecule type" value="Genomic_DNA"/>
</dbReference>
<reference evidence="3" key="1">
    <citation type="journal article" date="2020" name="Stud. Mycol.">
        <title>101 Dothideomycetes genomes: a test case for predicting lifestyles and emergence of pathogens.</title>
        <authorList>
            <person name="Haridas S."/>
            <person name="Albert R."/>
            <person name="Binder M."/>
            <person name="Bloem J."/>
            <person name="Labutti K."/>
            <person name="Salamov A."/>
            <person name="Andreopoulos B."/>
            <person name="Baker S."/>
            <person name="Barry K."/>
            <person name="Bills G."/>
            <person name="Bluhm B."/>
            <person name="Cannon C."/>
            <person name="Castanera R."/>
            <person name="Culley D."/>
            <person name="Daum C."/>
            <person name="Ezra D."/>
            <person name="Gonzalez J."/>
            <person name="Henrissat B."/>
            <person name="Kuo A."/>
            <person name="Liang C."/>
            <person name="Lipzen A."/>
            <person name="Lutzoni F."/>
            <person name="Magnuson J."/>
            <person name="Mondo S."/>
            <person name="Nolan M."/>
            <person name="Ohm R."/>
            <person name="Pangilinan J."/>
            <person name="Park H.-J."/>
            <person name="Ramirez L."/>
            <person name="Alfaro M."/>
            <person name="Sun H."/>
            <person name="Tritt A."/>
            <person name="Yoshinaga Y."/>
            <person name="Zwiers L.-H."/>
            <person name="Turgeon B."/>
            <person name="Goodwin S."/>
            <person name="Spatafora J."/>
            <person name="Crous P."/>
            <person name="Grigoriev I."/>
        </authorList>
    </citation>
    <scope>NUCLEOTIDE SEQUENCE</scope>
    <source>
        <strain evidence="3">CBS 115976</strain>
    </source>
</reference>
<feature type="compositionally biased region" description="Low complexity" evidence="2">
    <location>
        <begin position="20"/>
        <end position="31"/>
    </location>
</feature>
<accession>A0A6A6U1Q8</accession>
<protein>
    <submittedName>
        <fullName evidence="3">Uncharacterized protein</fullName>
    </submittedName>
</protein>
<proteinExistence type="predicted"/>